<protein>
    <submittedName>
        <fullName evidence="2">Uncharacterized protein</fullName>
    </submittedName>
</protein>
<evidence type="ECO:0000313" key="2">
    <source>
        <dbReference type="EMBL" id="ELZ50730.1"/>
    </source>
</evidence>
<comment type="caution">
    <text evidence="2">The sequence shown here is derived from an EMBL/GenBank/DDBJ whole genome shotgun (WGS) entry which is preliminary data.</text>
</comment>
<reference evidence="2 3" key="1">
    <citation type="journal article" date="2014" name="PLoS Genet.">
        <title>Phylogenetically driven sequencing of extremely halophilic archaea reveals strategies for static and dynamic osmo-response.</title>
        <authorList>
            <person name="Becker E.A."/>
            <person name="Seitzer P.M."/>
            <person name="Tritt A."/>
            <person name="Larsen D."/>
            <person name="Krusor M."/>
            <person name="Yao A.I."/>
            <person name="Wu D."/>
            <person name="Madern D."/>
            <person name="Eisen J.A."/>
            <person name="Darling A.E."/>
            <person name="Facciotti M.T."/>
        </authorList>
    </citation>
    <scope>NUCLEOTIDE SEQUENCE [LARGE SCALE GENOMIC DNA]</scope>
    <source>
        <strain evidence="2 3">JCM 9100</strain>
    </source>
</reference>
<evidence type="ECO:0000256" key="1">
    <source>
        <dbReference type="SAM" id="MobiDB-lite"/>
    </source>
</evidence>
<evidence type="ECO:0000313" key="3">
    <source>
        <dbReference type="Proteomes" id="UP000011526"/>
    </source>
</evidence>
<proteinExistence type="predicted"/>
<organism evidence="2 3">
    <name type="scientific">Halorubrum distributum JCM 9100</name>
    <dbReference type="NCBI Taxonomy" id="1227467"/>
    <lineage>
        <taxon>Archaea</taxon>
        <taxon>Methanobacteriati</taxon>
        <taxon>Methanobacteriota</taxon>
        <taxon>Stenosarchaea group</taxon>
        <taxon>Halobacteria</taxon>
        <taxon>Halobacteriales</taxon>
        <taxon>Haloferacaceae</taxon>
        <taxon>Halorubrum</taxon>
        <taxon>Halorubrum distributum group</taxon>
    </lineage>
</organism>
<keyword evidence="3" id="KW-1185">Reference proteome</keyword>
<dbReference type="AlphaFoldDB" id="M0ESQ6"/>
<gene>
    <name evidence="2" type="ORF">C465_05301</name>
</gene>
<accession>M0ESQ6</accession>
<dbReference type="EMBL" id="AOJM01000036">
    <property type="protein sequence ID" value="ELZ50730.1"/>
    <property type="molecule type" value="Genomic_DNA"/>
</dbReference>
<dbReference type="Proteomes" id="UP000011526">
    <property type="component" value="Unassembled WGS sequence"/>
</dbReference>
<feature type="region of interest" description="Disordered" evidence="1">
    <location>
        <begin position="1"/>
        <end position="22"/>
    </location>
</feature>
<dbReference type="RefSeq" id="WP_004596391.1">
    <property type="nucleotide sequence ID" value="NZ_AOJM01000036.1"/>
</dbReference>
<dbReference type="PATRIC" id="fig|1227467.4.peg.1005"/>
<sequence>MYGNTTGGLQTPDREHEQRFTTTPDALAVIVRADRHAHDVAQTSLSEFAGEIDLYPENHD</sequence>
<name>M0ESQ6_9EURY</name>